<evidence type="ECO:0008006" key="4">
    <source>
        <dbReference type="Google" id="ProtNLM"/>
    </source>
</evidence>
<dbReference type="InterPro" id="IPR051667">
    <property type="entry name" value="Archaeal_ATPase_domain"/>
</dbReference>
<dbReference type="InterPro" id="IPR027417">
    <property type="entry name" value="P-loop_NTPase"/>
</dbReference>
<reference evidence="2 3" key="1">
    <citation type="submission" date="2017-11" db="EMBL/GenBank/DDBJ databases">
        <title>De novo assembly and phasing of dikaryotic genomes from two isolates of Puccinia coronata f. sp. avenae, the causal agent of oat crown rust.</title>
        <authorList>
            <person name="Miller M.E."/>
            <person name="Zhang Y."/>
            <person name="Omidvar V."/>
            <person name="Sperschneider J."/>
            <person name="Schwessinger B."/>
            <person name="Raley C."/>
            <person name="Palmer J.M."/>
            <person name="Garnica D."/>
            <person name="Upadhyaya N."/>
            <person name="Rathjen J."/>
            <person name="Taylor J.M."/>
            <person name="Park R.F."/>
            <person name="Dodds P.N."/>
            <person name="Hirsch C.D."/>
            <person name="Kianian S.F."/>
            <person name="Figueroa M."/>
        </authorList>
    </citation>
    <scope>NUCLEOTIDE SEQUENCE [LARGE SCALE GENOMIC DNA]</scope>
    <source>
        <strain evidence="2">12SD80</strain>
    </source>
</reference>
<feature type="compositionally biased region" description="Low complexity" evidence="1">
    <location>
        <begin position="306"/>
        <end position="324"/>
    </location>
</feature>
<dbReference type="Gene3D" id="3.40.50.300">
    <property type="entry name" value="P-loop containing nucleotide triphosphate hydrolases"/>
    <property type="match status" value="1"/>
</dbReference>
<protein>
    <recommendedName>
        <fullName evidence="4">ATPase domain-containing protein</fullName>
    </recommendedName>
</protein>
<dbReference type="EMBL" id="PGCI01000205">
    <property type="protein sequence ID" value="PLW34086.1"/>
    <property type="molecule type" value="Genomic_DNA"/>
</dbReference>
<feature type="region of interest" description="Disordered" evidence="1">
    <location>
        <begin position="707"/>
        <end position="737"/>
    </location>
</feature>
<dbReference type="Proteomes" id="UP000235392">
    <property type="component" value="Unassembled WGS sequence"/>
</dbReference>
<feature type="compositionally biased region" description="Polar residues" evidence="1">
    <location>
        <begin position="557"/>
        <end position="567"/>
    </location>
</feature>
<evidence type="ECO:0000313" key="3">
    <source>
        <dbReference type="Proteomes" id="UP000235392"/>
    </source>
</evidence>
<name>A0A2N5U8L7_9BASI</name>
<gene>
    <name evidence="2" type="ORF">PCASD_13095</name>
</gene>
<feature type="region of interest" description="Disordered" evidence="1">
    <location>
        <begin position="631"/>
        <end position="668"/>
    </location>
</feature>
<dbReference type="PANTHER" id="PTHR37096">
    <property type="entry name" value="YALI0E33429P"/>
    <property type="match status" value="1"/>
</dbReference>
<dbReference type="AlphaFoldDB" id="A0A2N5U8L7"/>
<evidence type="ECO:0000256" key="1">
    <source>
        <dbReference type="SAM" id="MobiDB-lite"/>
    </source>
</evidence>
<feature type="region of interest" description="Disordered" evidence="1">
    <location>
        <begin position="552"/>
        <end position="574"/>
    </location>
</feature>
<feature type="region of interest" description="Disordered" evidence="1">
    <location>
        <begin position="235"/>
        <end position="348"/>
    </location>
</feature>
<sequence>MAILTIFARHVIRPTRAWGSTGRPSARVRRRPWALDQHGRSFFGLGEVIGILANPSETVRSLAESKRLLEETRAEMLEQKERNSIPPRHTFSPLPGLQYRSKEVQVLKTCLSSIPNFTVIFGGTSVGKTALLRQVLTNERYHVIHFDLRMAGFADVSSLFFSFSCQMEQYFVGLARRLEGYEVFEKEALAFKHLRLDIQRRMEKNGPPVKTSDVAHLLEIFQSCLLKYWEFSPANPDEKEESKERISNKPVEEWERKKMQRVTDRVKQEMSFAADHDPARVHASSKPSRDHQTPGGMEASRAVEFPAAESSSSSSSHAHLLPASQEEDRHSENQSETSQDEEEETSRWKPPTKLIPVFFIDEAHKLPALIKDQETMKCILDGLLVLTKQDRLCHVINATSDPFYMNWLRTMNVLTHCTIITIGDPTRAEAEEYFNTHLVHSLRKKLEQQQQSAIICETRDRPPSGNMVLKYERDQASAQKESSPAHHHPQDTYELGFELIYDTFGGKLAHMQGFVGDYLNSGGRLKPRESSPFLQAYALLQHQLIHGQHINLRGDSEQPSSSTSPKYTQCGVPIRADVGDGDGSVYGHGSGGVVENYREGGEKLEGRCLLYVISKFTTGYEVERSTGRILVSDGTTTRRSTPASSSSSSSSGDSRPGQLAVEGTRPIKRSHDARHCTYPYFRLCREIGVRSVDHLIRQRILDLRWTPPVSMDADDDDDDDDHHHHHQDSPASRLPVEPLLLPISPVMRAAMHAVLDQHWHENLLHS</sequence>
<dbReference type="SUPFAM" id="SSF52540">
    <property type="entry name" value="P-loop containing nucleoside triphosphate hydrolases"/>
    <property type="match status" value="1"/>
</dbReference>
<evidence type="ECO:0000313" key="2">
    <source>
        <dbReference type="EMBL" id="PLW34086.1"/>
    </source>
</evidence>
<feature type="compositionally biased region" description="Low complexity" evidence="1">
    <location>
        <begin position="634"/>
        <end position="657"/>
    </location>
</feature>
<dbReference type="PANTHER" id="PTHR37096:SF1">
    <property type="entry name" value="AAA+ ATPASE DOMAIN-CONTAINING PROTEIN"/>
    <property type="match status" value="1"/>
</dbReference>
<organism evidence="2 3">
    <name type="scientific">Puccinia coronata f. sp. avenae</name>
    <dbReference type="NCBI Taxonomy" id="200324"/>
    <lineage>
        <taxon>Eukaryota</taxon>
        <taxon>Fungi</taxon>
        <taxon>Dikarya</taxon>
        <taxon>Basidiomycota</taxon>
        <taxon>Pucciniomycotina</taxon>
        <taxon>Pucciniomycetes</taxon>
        <taxon>Pucciniales</taxon>
        <taxon>Pucciniaceae</taxon>
        <taxon>Puccinia</taxon>
    </lineage>
</organism>
<feature type="compositionally biased region" description="Basic and acidic residues" evidence="1">
    <location>
        <begin position="236"/>
        <end position="280"/>
    </location>
</feature>
<accession>A0A2N5U8L7</accession>
<proteinExistence type="predicted"/>
<comment type="caution">
    <text evidence="2">The sequence shown here is derived from an EMBL/GenBank/DDBJ whole genome shotgun (WGS) entry which is preliminary data.</text>
</comment>